<proteinExistence type="predicted"/>
<protein>
    <submittedName>
        <fullName evidence="2">(raccoon dog) hypothetical protein</fullName>
    </submittedName>
</protein>
<feature type="compositionally biased region" description="Polar residues" evidence="1">
    <location>
        <begin position="130"/>
        <end position="144"/>
    </location>
</feature>
<feature type="region of interest" description="Disordered" evidence="1">
    <location>
        <begin position="25"/>
        <end position="47"/>
    </location>
</feature>
<dbReference type="Proteomes" id="UP000645828">
    <property type="component" value="Unassembled WGS sequence"/>
</dbReference>
<feature type="region of interest" description="Disordered" evidence="1">
    <location>
        <begin position="102"/>
        <end position="144"/>
    </location>
</feature>
<dbReference type="AlphaFoldDB" id="A0A811ZYT5"/>
<comment type="caution">
    <text evidence="2">The sequence shown here is derived from an EMBL/GenBank/DDBJ whole genome shotgun (WGS) entry which is preliminary data.</text>
</comment>
<sequence length="206" mass="23281">MQQSHVDSSYQPTVVTSVAITTTTTNKKRMKTTTKQDSGLQVGHTHPRRYARGRRRCEEYIKTSNIYPKALNSVLVPHTAHPSRNILQVTFLELVLFTDLTNAGHKNPGSDNRNSGKELKMRDYPKRGKTSGNESRCPANIQNQGPRHISEAIFDSSAQVKPPQPTPGKTETSHPHWALLEFLIHRITNNKMFVILSHYVLGWFIA</sequence>
<reference evidence="2" key="1">
    <citation type="submission" date="2020-12" db="EMBL/GenBank/DDBJ databases">
        <authorList>
            <consortium name="Molecular Ecology Group"/>
        </authorList>
    </citation>
    <scope>NUCLEOTIDE SEQUENCE</scope>
    <source>
        <strain evidence="2">TBG_1078</strain>
    </source>
</reference>
<accession>A0A811ZYT5</accession>
<organism evidence="2 3">
    <name type="scientific">Nyctereutes procyonoides</name>
    <name type="common">Raccoon dog</name>
    <name type="synonym">Canis procyonoides</name>
    <dbReference type="NCBI Taxonomy" id="34880"/>
    <lineage>
        <taxon>Eukaryota</taxon>
        <taxon>Metazoa</taxon>
        <taxon>Chordata</taxon>
        <taxon>Craniata</taxon>
        <taxon>Vertebrata</taxon>
        <taxon>Euteleostomi</taxon>
        <taxon>Mammalia</taxon>
        <taxon>Eutheria</taxon>
        <taxon>Laurasiatheria</taxon>
        <taxon>Carnivora</taxon>
        <taxon>Caniformia</taxon>
        <taxon>Canidae</taxon>
        <taxon>Nyctereutes</taxon>
    </lineage>
</organism>
<name>A0A811ZYT5_NYCPR</name>
<gene>
    <name evidence="2" type="ORF">NYPRO_LOCUS26599</name>
</gene>
<keyword evidence="3" id="KW-1185">Reference proteome</keyword>
<evidence type="ECO:0000256" key="1">
    <source>
        <dbReference type="SAM" id="MobiDB-lite"/>
    </source>
</evidence>
<dbReference type="EMBL" id="CAJHUB010000786">
    <property type="protein sequence ID" value="CAD7693807.1"/>
    <property type="molecule type" value="Genomic_DNA"/>
</dbReference>
<feature type="compositionally biased region" description="Basic and acidic residues" evidence="1">
    <location>
        <begin position="114"/>
        <end position="126"/>
    </location>
</feature>
<evidence type="ECO:0000313" key="3">
    <source>
        <dbReference type="Proteomes" id="UP000645828"/>
    </source>
</evidence>
<evidence type="ECO:0000313" key="2">
    <source>
        <dbReference type="EMBL" id="CAD7693807.1"/>
    </source>
</evidence>